<evidence type="ECO:0000256" key="1">
    <source>
        <dbReference type="ARBA" id="ARBA00004141"/>
    </source>
</evidence>
<dbReference type="RefSeq" id="XP_062717485.1">
    <property type="nucleotide sequence ID" value="XM_062864059.1"/>
</dbReference>
<dbReference type="Proteomes" id="UP001273166">
    <property type="component" value="Unassembled WGS sequence"/>
</dbReference>
<evidence type="ECO:0000256" key="2">
    <source>
        <dbReference type="ARBA" id="ARBA00022692"/>
    </source>
</evidence>
<gene>
    <name evidence="8" type="ORF">B0T15DRAFT_321610</name>
</gene>
<protein>
    <submittedName>
        <fullName evidence="8">Major facilitator superfamily domain-containing protein</fullName>
    </submittedName>
</protein>
<dbReference type="GeneID" id="87882888"/>
<keyword evidence="9" id="KW-1185">Reference proteome</keyword>
<keyword evidence="3 6" id="KW-1133">Transmembrane helix</keyword>
<sequence length="520" mass="55829">MTVGTDDTQPLLRSVTNEGHQVYTDPDPAPALQDGTTDIAVDTTIVDFDPNGDAENPLEWPTPFKWAVVSMLAVMAFTVTFTCISVVPLASDIVRDLSPPASEPSKSASVLLVTIWELGEAAGPLLIAPLSEMFGRYPVMNAANVLFIFATLLAATSASVPQFIVARMLNGLAVASNVLNPAIVGDMFASEERGSALSLIYLAPLIGGAIGPLIGSAVAQALGWRTVVWATVVLASACEVLFLTCFRETYKVTILRRRAKKLASCHGAGLGRTFKTAFDDAEALGEQGLSKWKKLRDAVLRPAIVWCGSGVLMAMSLFGSVTFAFYYVYSTTFSDILVDMYKLSPVTIGSCFTIFSVGSTLSVFLCNSTLDRIYIRMRDTHKGVGKPEFRLPLAILGAFAFPLAVAAYGWAAEIRLPLVFLLFAVCAMGTALMLAMIPVMAYIVDAFGAYSASAMTGVIVTRCLMGTFLPLTTTPLVDMFGYGWGFTAQAGLGLLLAPIPVVMLRYGAYWRKFSKYSRDA</sequence>
<comment type="subcellular location">
    <subcellularLocation>
        <location evidence="1">Membrane</location>
        <topology evidence="1">Multi-pass membrane protein</topology>
    </subcellularLocation>
</comment>
<feature type="transmembrane region" description="Helical" evidence="6">
    <location>
        <begin position="418"/>
        <end position="443"/>
    </location>
</feature>
<dbReference type="Gene3D" id="1.20.1250.20">
    <property type="entry name" value="MFS general substrate transporter like domains"/>
    <property type="match status" value="1"/>
</dbReference>
<reference evidence="8" key="2">
    <citation type="submission" date="2023-06" db="EMBL/GenBank/DDBJ databases">
        <authorList>
            <consortium name="Lawrence Berkeley National Laboratory"/>
            <person name="Mondo S.J."/>
            <person name="Hensen N."/>
            <person name="Bonometti L."/>
            <person name="Westerberg I."/>
            <person name="Brannstrom I.O."/>
            <person name="Guillou S."/>
            <person name="Cros-Aarteil S."/>
            <person name="Calhoun S."/>
            <person name="Haridas S."/>
            <person name="Kuo A."/>
            <person name="Pangilinan J."/>
            <person name="Riley R."/>
            <person name="Labutti K."/>
            <person name="Andreopoulos B."/>
            <person name="Lipzen A."/>
            <person name="Chen C."/>
            <person name="Yanf M."/>
            <person name="Daum C."/>
            <person name="Ng V."/>
            <person name="Clum A."/>
            <person name="Steindorff A."/>
            <person name="Ohm R."/>
            <person name="Martin F."/>
            <person name="Silar P."/>
            <person name="Natvig D."/>
            <person name="Lalanne C."/>
            <person name="Gautier V."/>
            <person name="Ament-Velasquez S.L."/>
            <person name="Kruys A."/>
            <person name="Hutchinson M.I."/>
            <person name="Powell A.J."/>
            <person name="Barry K."/>
            <person name="Miller A.N."/>
            <person name="Grigoriev I.V."/>
            <person name="Debuchy R."/>
            <person name="Gladieux P."/>
            <person name="Thoren M.H."/>
            <person name="Johannesson H."/>
        </authorList>
    </citation>
    <scope>NUCLEOTIDE SEQUENCE</scope>
    <source>
        <strain evidence="8">CBS 333.67</strain>
    </source>
</reference>
<dbReference type="EMBL" id="JAUDZG010000008">
    <property type="protein sequence ID" value="KAK3301705.1"/>
    <property type="molecule type" value="Genomic_DNA"/>
</dbReference>
<dbReference type="InterPro" id="IPR020846">
    <property type="entry name" value="MFS_dom"/>
</dbReference>
<feature type="transmembrane region" description="Helical" evidence="6">
    <location>
        <begin position="303"/>
        <end position="327"/>
    </location>
</feature>
<dbReference type="AlphaFoldDB" id="A0AAJ0GKP4"/>
<keyword evidence="2 6" id="KW-0812">Transmembrane</keyword>
<feature type="transmembrane region" description="Helical" evidence="6">
    <location>
        <begin position="391"/>
        <end position="412"/>
    </location>
</feature>
<feature type="transmembrane region" description="Helical" evidence="6">
    <location>
        <begin position="107"/>
        <end position="127"/>
    </location>
</feature>
<feature type="transmembrane region" description="Helical" evidence="6">
    <location>
        <begin position="450"/>
        <end position="471"/>
    </location>
</feature>
<feature type="transmembrane region" description="Helical" evidence="6">
    <location>
        <begin position="347"/>
        <end position="370"/>
    </location>
</feature>
<reference evidence="8" key="1">
    <citation type="journal article" date="2023" name="Mol. Phylogenet. Evol.">
        <title>Genome-scale phylogeny and comparative genomics of the fungal order Sordariales.</title>
        <authorList>
            <person name="Hensen N."/>
            <person name="Bonometti L."/>
            <person name="Westerberg I."/>
            <person name="Brannstrom I.O."/>
            <person name="Guillou S."/>
            <person name="Cros-Aarteil S."/>
            <person name="Calhoun S."/>
            <person name="Haridas S."/>
            <person name="Kuo A."/>
            <person name="Mondo S."/>
            <person name="Pangilinan J."/>
            <person name="Riley R."/>
            <person name="LaButti K."/>
            <person name="Andreopoulos B."/>
            <person name="Lipzen A."/>
            <person name="Chen C."/>
            <person name="Yan M."/>
            <person name="Daum C."/>
            <person name="Ng V."/>
            <person name="Clum A."/>
            <person name="Steindorff A."/>
            <person name="Ohm R.A."/>
            <person name="Martin F."/>
            <person name="Silar P."/>
            <person name="Natvig D.O."/>
            <person name="Lalanne C."/>
            <person name="Gautier V."/>
            <person name="Ament-Velasquez S.L."/>
            <person name="Kruys A."/>
            <person name="Hutchinson M.I."/>
            <person name="Powell A.J."/>
            <person name="Barry K."/>
            <person name="Miller A.N."/>
            <person name="Grigoriev I.V."/>
            <person name="Debuchy R."/>
            <person name="Gladieux P."/>
            <person name="Hiltunen Thoren M."/>
            <person name="Johannesson H."/>
        </authorList>
    </citation>
    <scope>NUCLEOTIDE SEQUENCE</scope>
    <source>
        <strain evidence="8">CBS 333.67</strain>
    </source>
</reference>
<evidence type="ECO:0000259" key="7">
    <source>
        <dbReference type="PROSITE" id="PS50850"/>
    </source>
</evidence>
<dbReference type="PANTHER" id="PTHR23502:SF163">
    <property type="entry name" value="MAJOR FACILITATOR SUPERFAMILY (MFS) PROFILE DOMAIN-CONTAINING PROTEIN"/>
    <property type="match status" value="1"/>
</dbReference>
<keyword evidence="4 6" id="KW-0472">Membrane</keyword>
<comment type="similarity">
    <text evidence="5">Belongs to the major facilitator superfamily. CAR1 family.</text>
</comment>
<evidence type="ECO:0000256" key="4">
    <source>
        <dbReference type="ARBA" id="ARBA00023136"/>
    </source>
</evidence>
<dbReference type="InterPro" id="IPR011701">
    <property type="entry name" value="MFS"/>
</dbReference>
<feature type="transmembrane region" description="Helical" evidence="6">
    <location>
        <begin position="139"/>
        <end position="158"/>
    </location>
</feature>
<accession>A0AAJ0GKP4</accession>
<evidence type="ECO:0000313" key="9">
    <source>
        <dbReference type="Proteomes" id="UP001273166"/>
    </source>
</evidence>
<feature type="domain" description="Major facilitator superfamily (MFS) profile" evidence="7">
    <location>
        <begin position="68"/>
        <end position="515"/>
    </location>
</feature>
<dbReference type="GO" id="GO:0016020">
    <property type="term" value="C:membrane"/>
    <property type="evidence" value="ECO:0007669"/>
    <property type="project" value="UniProtKB-SubCell"/>
</dbReference>
<dbReference type="PROSITE" id="PS50850">
    <property type="entry name" value="MFS"/>
    <property type="match status" value="1"/>
</dbReference>
<dbReference type="InterPro" id="IPR036259">
    <property type="entry name" value="MFS_trans_sf"/>
</dbReference>
<feature type="transmembrane region" description="Helical" evidence="6">
    <location>
        <begin position="66"/>
        <end position="87"/>
    </location>
</feature>
<dbReference type="GO" id="GO:0022857">
    <property type="term" value="F:transmembrane transporter activity"/>
    <property type="evidence" value="ECO:0007669"/>
    <property type="project" value="InterPro"/>
</dbReference>
<feature type="transmembrane region" description="Helical" evidence="6">
    <location>
        <begin position="483"/>
        <end position="508"/>
    </location>
</feature>
<evidence type="ECO:0000313" key="8">
    <source>
        <dbReference type="EMBL" id="KAK3301705.1"/>
    </source>
</evidence>
<dbReference type="FunFam" id="1.20.1250.20:FF:000509">
    <property type="entry name" value="MFS general substrate transporter"/>
    <property type="match status" value="1"/>
</dbReference>
<evidence type="ECO:0000256" key="5">
    <source>
        <dbReference type="ARBA" id="ARBA00038347"/>
    </source>
</evidence>
<evidence type="ECO:0000256" key="6">
    <source>
        <dbReference type="SAM" id="Phobius"/>
    </source>
</evidence>
<feature type="transmembrane region" description="Helical" evidence="6">
    <location>
        <begin position="196"/>
        <end position="215"/>
    </location>
</feature>
<feature type="transmembrane region" description="Helical" evidence="6">
    <location>
        <begin position="164"/>
        <end position="184"/>
    </location>
</feature>
<dbReference type="PANTHER" id="PTHR23502">
    <property type="entry name" value="MAJOR FACILITATOR SUPERFAMILY"/>
    <property type="match status" value="1"/>
</dbReference>
<dbReference type="Pfam" id="PF07690">
    <property type="entry name" value="MFS_1"/>
    <property type="match status" value="1"/>
</dbReference>
<feature type="transmembrane region" description="Helical" evidence="6">
    <location>
        <begin position="227"/>
        <end position="246"/>
    </location>
</feature>
<evidence type="ECO:0000256" key="3">
    <source>
        <dbReference type="ARBA" id="ARBA00022989"/>
    </source>
</evidence>
<proteinExistence type="inferred from homology"/>
<name>A0AAJ0GKP4_9PEZI</name>
<dbReference type="SUPFAM" id="SSF103473">
    <property type="entry name" value="MFS general substrate transporter"/>
    <property type="match status" value="1"/>
</dbReference>
<comment type="caution">
    <text evidence="8">The sequence shown here is derived from an EMBL/GenBank/DDBJ whole genome shotgun (WGS) entry which is preliminary data.</text>
</comment>
<organism evidence="8 9">
    <name type="scientific">Chaetomium strumarium</name>
    <dbReference type="NCBI Taxonomy" id="1170767"/>
    <lineage>
        <taxon>Eukaryota</taxon>
        <taxon>Fungi</taxon>
        <taxon>Dikarya</taxon>
        <taxon>Ascomycota</taxon>
        <taxon>Pezizomycotina</taxon>
        <taxon>Sordariomycetes</taxon>
        <taxon>Sordariomycetidae</taxon>
        <taxon>Sordariales</taxon>
        <taxon>Chaetomiaceae</taxon>
        <taxon>Chaetomium</taxon>
    </lineage>
</organism>